<comment type="caution">
    <text evidence="13">The sequence shown here is derived from an EMBL/GenBank/DDBJ whole genome shotgun (WGS) entry which is preliminary data.</text>
</comment>
<evidence type="ECO:0000256" key="5">
    <source>
        <dbReference type="ARBA" id="ARBA00022741"/>
    </source>
</evidence>
<keyword evidence="5 11" id="KW-0547">Nucleotide-binding</keyword>
<keyword evidence="2 11" id="KW-1003">Cell membrane</keyword>
<evidence type="ECO:0000256" key="12">
    <source>
        <dbReference type="SAM" id="MobiDB-lite"/>
    </source>
</evidence>
<dbReference type="HAMAP" id="MF_00276">
    <property type="entry name" value="KdpC"/>
    <property type="match status" value="1"/>
</dbReference>
<evidence type="ECO:0000256" key="10">
    <source>
        <dbReference type="ARBA" id="ARBA00023136"/>
    </source>
</evidence>
<keyword evidence="9 11" id="KW-0406">Ion transport</keyword>
<dbReference type="GO" id="GO:0008556">
    <property type="term" value="F:P-type potassium transmembrane transporter activity"/>
    <property type="evidence" value="ECO:0007669"/>
    <property type="project" value="InterPro"/>
</dbReference>
<keyword evidence="8 11" id="KW-1133">Transmembrane helix</keyword>
<evidence type="ECO:0000256" key="2">
    <source>
        <dbReference type="ARBA" id="ARBA00022475"/>
    </source>
</evidence>
<evidence type="ECO:0000313" key="14">
    <source>
        <dbReference type="Proteomes" id="UP000727993"/>
    </source>
</evidence>
<evidence type="ECO:0000256" key="1">
    <source>
        <dbReference type="ARBA" id="ARBA00022448"/>
    </source>
</evidence>
<dbReference type="EMBL" id="JADJZA010000006">
    <property type="protein sequence ID" value="MBK9297039.1"/>
    <property type="molecule type" value="Genomic_DNA"/>
</dbReference>
<comment type="function">
    <text evidence="11">Part of the high-affinity ATP-driven potassium transport (or Kdp) system, which catalyzes the hydrolysis of ATP coupled with the electrogenic transport of potassium into the cytoplasm. This subunit acts as a catalytic chaperone that increases the ATP-binding affinity of the ATP-hydrolyzing subunit KdpB by the formation of a transient KdpB/KdpC/ATP ternary complex.</text>
</comment>
<evidence type="ECO:0000256" key="9">
    <source>
        <dbReference type="ARBA" id="ARBA00023065"/>
    </source>
</evidence>
<keyword evidence="10 11" id="KW-0472">Membrane</keyword>
<evidence type="ECO:0000313" key="13">
    <source>
        <dbReference type="EMBL" id="MBK9297039.1"/>
    </source>
</evidence>
<keyword evidence="7 11" id="KW-0630">Potassium</keyword>
<comment type="subunit">
    <text evidence="11">The system is composed of three essential subunits: KdpA, KdpB and KdpC.</text>
</comment>
<dbReference type="PIRSF" id="PIRSF001296">
    <property type="entry name" value="K_ATPase_KdpC"/>
    <property type="match status" value="1"/>
</dbReference>
<keyword evidence="3 11" id="KW-0633">Potassium transport</keyword>
<name>A0A936NCA7_9ACTN</name>
<dbReference type="Pfam" id="PF02669">
    <property type="entry name" value="KdpC"/>
    <property type="match status" value="1"/>
</dbReference>
<sequence>MRRQLLTGLIMLGMMTVLVGVIYPLAVTGVAQLAFGDRANGSIIETEGQPVASSLIGQNFEGPEWFHPRPSAAGDGYDGAASGASNLGPTSDELLDLVGERVDAYRAENGLDDRAQVPVDAVTASGSGLDPHISVANAQMQAPRVAAERGLDDEVVADLIDDATQRRPLGVLGDDGVNVVQLNLALENGEAR</sequence>
<comment type="similarity">
    <text evidence="11">Belongs to the KdpC family.</text>
</comment>
<dbReference type="PANTHER" id="PTHR30042:SF2">
    <property type="entry name" value="POTASSIUM-TRANSPORTING ATPASE KDPC SUBUNIT"/>
    <property type="match status" value="1"/>
</dbReference>
<keyword evidence="6 11" id="KW-0067">ATP-binding</keyword>
<dbReference type="GO" id="GO:0005886">
    <property type="term" value="C:plasma membrane"/>
    <property type="evidence" value="ECO:0007669"/>
    <property type="project" value="UniProtKB-SubCell"/>
</dbReference>
<evidence type="ECO:0000256" key="6">
    <source>
        <dbReference type="ARBA" id="ARBA00022840"/>
    </source>
</evidence>
<dbReference type="PANTHER" id="PTHR30042">
    <property type="entry name" value="POTASSIUM-TRANSPORTING ATPASE C CHAIN"/>
    <property type="match status" value="1"/>
</dbReference>
<feature type="compositionally biased region" description="Low complexity" evidence="12">
    <location>
        <begin position="71"/>
        <end position="85"/>
    </location>
</feature>
<gene>
    <name evidence="11 13" type="primary">kdpC</name>
    <name evidence="13" type="ORF">IPN02_09425</name>
</gene>
<evidence type="ECO:0000256" key="4">
    <source>
        <dbReference type="ARBA" id="ARBA00022692"/>
    </source>
</evidence>
<protein>
    <recommendedName>
        <fullName evidence="11">Potassium-transporting ATPase KdpC subunit</fullName>
    </recommendedName>
    <alternativeName>
        <fullName evidence="11">ATP phosphohydrolase [potassium-transporting] C chain</fullName>
    </alternativeName>
    <alternativeName>
        <fullName evidence="11">Potassium-binding and translocating subunit C</fullName>
    </alternativeName>
    <alternativeName>
        <fullName evidence="11">Potassium-translocating ATPase C chain</fullName>
    </alternativeName>
</protein>
<keyword evidence="4 11" id="KW-0812">Transmembrane</keyword>
<dbReference type="NCBIfam" id="TIGR00681">
    <property type="entry name" value="kdpC"/>
    <property type="match status" value="1"/>
</dbReference>
<dbReference type="GO" id="GO:0005524">
    <property type="term" value="F:ATP binding"/>
    <property type="evidence" value="ECO:0007669"/>
    <property type="project" value="UniProtKB-UniRule"/>
</dbReference>
<evidence type="ECO:0000256" key="11">
    <source>
        <dbReference type="HAMAP-Rule" id="MF_00276"/>
    </source>
</evidence>
<reference evidence="13 14" key="1">
    <citation type="submission" date="2020-10" db="EMBL/GenBank/DDBJ databases">
        <title>Connecting structure to function with the recovery of over 1000 high-quality activated sludge metagenome-assembled genomes encoding full-length rRNA genes using long-read sequencing.</title>
        <authorList>
            <person name="Singleton C.M."/>
            <person name="Petriglieri F."/>
            <person name="Kristensen J.M."/>
            <person name="Kirkegaard R.H."/>
            <person name="Michaelsen T.Y."/>
            <person name="Andersen M.H."/>
            <person name="Karst S.M."/>
            <person name="Dueholm M.S."/>
            <person name="Nielsen P.H."/>
            <person name="Albertsen M."/>
        </authorList>
    </citation>
    <scope>NUCLEOTIDE SEQUENCE [LARGE SCALE GENOMIC DNA]</scope>
    <source>
        <strain evidence="13">Lyne_18-Q3-R50-59_MAXAC.006</strain>
    </source>
</reference>
<evidence type="ECO:0000256" key="3">
    <source>
        <dbReference type="ARBA" id="ARBA00022538"/>
    </source>
</evidence>
<feature type="region of interest" description="Disordered" evidence="12">
    <location>
        <begin position="67"/>
        <end position="88"/>
    </location>
</feature>
<accession>A0A936NCA7</accession>
<evidence type="ECO:0000256" key="8">
    <source>
        <dbReference type="ARBA" id="ARBA00022989"/>
    </source>
</evidence>
<organism evidence="13 14">
    <name type="scientific">Candidatus Neomicrothrix subdominans</name>
    <dbReference type="NCBI Taxonomy" id="2954438"/>
    <lineage>
        <taxon>Bacteria</taxon>
        <taxon>Bacillati</taxon>
        <taxon>Actinomycetota</taxon>
        <taxon>Acidimicrobiia</taxon>
        <taxon>Acidimicrobiales</taxon>
        <taxon>Microthrixaceae</taxon>
        <taxon>Candidatus Neomicrothrix</taxon>
    </lineage>
</organism>
<evidence type="ECO:0000256" key="7">
    <source>
        <dbReference type="ARBA" id="ARBA00022958"/>
    </source>
</evidence>
<dbReference type="InterPro" id="IPR003820">
    <property type="entry name" value="KdpC"/>
</dbReference>
<keyword evidence="1 11" id="KW-0813">Transport</keyword>
<proteinExistence type="inferred from homology"/>
<feature type="transmembrane region" description="Helical" evidence="11">
    <location>
        <begin position="12"/>
        <end position="35"/>
    </location>
</feature>
<dbReference type="Proteomes" id="UP000727993">
    <property type="component" value="Unassembled WGS sequence"/>
</dbReference>
<dbReference type="AlphaFoldDB" id="A0A936NCA7"/>
<dbReference type="NCBIfam" id="NF001454">
    <property type="entry name" value="PRK00315.1"/>
    <property type="match status" value="1"/>
</dbReference>
<comment type="subcellular location">
    <subcellularLocation>
        <location evidence="11">Cell membrane</location>
        <topology evidence="11">Single-pass membrane protein</topology>
    </subcellularLocation>
</comment>